<comment type="caution">
    <text evidence="6">The sequence shown here is derived from an EMBL/GenBank/DDBJ whole genome shotgun (WGS) entry which is preliminary data.</text>
</comment>
<keyword evidence="7" id="KW-1185">Reference proteome</keyword>
<dbReference type="GO" id="GO:0019843">
    <property type="term" value="F:rRNA binding"/>
    <property type="evidence" value="ECO:0007669"/>
    <property type="project" value="TreeGrafter"/>
</dbReference>
<sequence>MAPPHAKRRKLATHKPGAPVAEIRFDTGSREEFLTGFHKRKLQRVKHAQEIAERKAKEEKREQRRKMREDRQIEFQRAIEENRRIMKELIANSDDGSFGSASDNEDEEWAGIAEPPPIDYEAEYIDEDKYTTVTVEELDPSKEGIRRAIAGDDGSEGGDKEGEKGEEGEGKPEEGANDDASEKGKKRVWTKEKPAQPKKKKKKFRYESKEERKITRHKERRGNKKAATARKVGD</sequence>
<evidence type="ECO:0000256" key="4">
    <source>
        <dbReference type="ARBA" id="ARBA00023242"/>
    </source>
</evidence>
<evidence type="ECO:0000313" key="7">
    <source>
        <dbReference type="Proteomes" id="UP000224634"/>
    </source>
</evidence>
<feature type="compositionally biased region" description="Basic and acidic residues" evidence="5">
    <location>
        <begin position="139"/>
        <end position="150"/>
    </location>
</feature>
<evidence type="ECO:0000256" key="5">
    <source>
        <dbReference type="SAM" id="MobiDB-lite"/>
    </source>
</evidence>
<comment type="similarity">
    <text evidence="2">Belongs to the RRP17 family.</text>
</comment>
<proteinExistence type="inferred from homology"/>
<organism evidence="6 7">
    <name type="scientific">Polytolypa hystricis (strain UAMH7299)</name>
    <dbReference type="NCBI Taxonomy" id="1447883"/>
    <lineage>
        <taxon>Eukaryota</taxon>
        <taxon>Fungi</taxon>
        <taxon>Dikarya</taxon>
        <taxon>Ascomycota</taxon>
        <taxon>Pezizomycotina</taxon>
        <taxon>Eurotiomycetes</taxon>
        <taxon>Eurotiomycetidae</taxon>
        <taxon>Onygenales</taxon>
        <taxon>Onygenales incertae sedis</taxon>
        <taxon>Polytolypa</taxon>
    </lineage>
</organism>
<comment type="subcellular location">
    <subcellularLocation>
        <location evidence="1">Nucleus</location>
        <location evidence="1">Nucleolus</location>
    </subcellularLocation>
</comment>
<dbReference type="AlphaFoldDB" id="A0A2B7Z3P7"/>
<protein>
    <recommendedName>
        <fullName evidence="8">Ribosomal RNA-processing protein 17</fullName>
    </recommendedName>
</protein>
<dbReference type="GO" id="GO:0005730">
    <property type="term" value="C:nucleolus"/>
    <property type="evidence" value="ECO:0007669"/>
    <property type="project" value="UniProtKB-SubCell"/>
</dbReference>
<dbReference type="STRING" id="1447883.A0A2B7Z3P7"/>
<dbReference type="EMBL" id="PDNA01000003">
    <property type="protein sequence ID" value="PGH27869.1"/>
    <property type="molecule type" value="Genomic_DNA"/>
</dbReference>
<evidence type="ECO:0000313" key="6">
    <source>
        <dbReference type="EMBL" id="PGH27869.1"/>
    </source>
</evidence>
<feature type="compositionally biased region" description="Basic residues" evidence="5">
    <location>
        <begin position="214"/>
        <end position="228"/>
    </location>
</feature>
<dbReference type="Pfam" id="PF09805">
    <property type="entry name" value="Nop25"/>
    <property type="match status" value="1"/>
</dbReference>
<dbReference type="OrthoDB" id="551633at2759"/>
<dbReference type="InterPro" id="IPR019186">
    <property type="entry name" value="Nucleolar_protein_12"/>
</dbReference>
<feature type="compositionally biased region" description="Basic and acidic residues" evidence="5">
    <location>
        <begin position="157"/>
        <end position="174"/>
    </location>
</feature>
<feature type="region of interest" description="Disordered" evidence="5">
    <location>
        <begin position="91"/>
        <end position="117"/>
    </location>
</feature>
<dbReference type="Proteomes" id="UP000224634">
    <property type="component" value="Unassembled WGS sequence"/>
</dbReference>
<feature type="region of interest" description="Disordered" evidence="5">
    <location>
        <begin position="48"/>
        <end position="72"/>
    </location>
</feature>
<evidence type="ECO:0000256" key="2">
    <source>
        <dbReference type="ARBA" id="ARBA00007175"/>
    </source>
</evidence>
<reference evidence="6 7" key="1">
    <citation type="submission" date="2017-10" db="EMBL/GenBank/DDBJ databases">
        <title>Comparative genomics in systemic dimorphic fungi from Ajellomycetaceae.</title>
        <authorList>
            <person name="Munoz J.F."/>
            <person name="Mcewen J.G."/>
            <person name="Clay O.K."/>
            <person name="Cuomo C.A."/>
        </authorList>
    </citation>
    <scope>NUCLEOTIDE SEQUENCE [LARGE SCALE GENOMIC DNA]</scope>
    <source>
        <strain evidence="6 7">UAMH7299</strain>
    </source>
</reference>
<keyword evidence="3" id="KW-0175">Coiled coil</keyword>
<dbReference type="PANTHER" id="PTHR14577">
    <property type="entry name" value="NUCLEOLAR PROTEIN 12"/>
    <property type="match status" value="1"/>
</dbReference>
<feature type="region of interest" description="Disordered" evidence="5">
    <location>
        <begin position="131"/>
        <end position="234"/>
    </location>
</feature>
<accession>A0A2B7Z3P7</accession>
<keyword evidence="4" id="KW-0539">Nucleus</keyword>
<dbReference type="PANTHER" id="PTHR14577:SF0">
    <property type="entry name" value="NUCLEOLAR PROTEIN 12"/>
    <property type="match status" value="1"/>
</dbReference>
<evidence type="ECO:0008006" key="8">
    <source>
        <dbReference type="Google" id="ProtNLM"/>
    </source>
</evidence>
<evidence type="ECO:0000256" key="1">
    <source>
        <dbReference type="ARBA" id="ARBA00004604"/>
    </source>
</evidence>
<evidence type="ECO:0000256" key="3">
    <source>
        <dbReference type="ARBA" id="ARBA00023054"/>
    </source>
</evidence>
<name>A0A2B7Z3P7_POLH7</name>
<gene>
    <name evidence="6" type="ORF">AJ80_00419</name>
</gene>